<protein>
    <submittedName>
        <fullName evidence="1">Uncharacterized protein</fullName>
    </submittedName>
</protein>
<dbReference type="Proteomes" id="UP001428341">
    <property type="component" value="Unassembled WGS sequence"/>
</dbReference>
<sequence>MLQPIRESSFQPMLNFIKTLEEISNVHANFSADVGDSTSGNMLNLIAFVKEKVDKKFGVFEMIASRVFG</sequence>
<name>A0AAP0MVG7_9ROSI</name>
<evidence type="ECO:0000313" key="1">
    <source>
        <dbReference type="EMBL" id="KAK9222695.1"/>
    </source>
</evidence>
<organism evidence="1 2">
    <name type="scientific">Citrus x changshan-huyou</name>
    <dbReference type="NCBI Taxonomy" id="2935761"/>
    <lineage>
        <taxon>Eukaryota</taxon>
        <taxon>Viridiplantae</taxon>
        <taxon>Streptophyta</taxon>
        <taxon>Embryophyta</taxon>
        <taxon>Tracheophyta</taxon>
        <taxon>Spermatophyta</taxon>
        <taxon>Magnoliopsida</taxon>
        <taxon>eudicotyledons</taxon>
        <taxon>Gunneridae</taxon>
        <taxon>Pentapetalae</taxon>
        <taxon>rosids</taxon>
        <taxon>malvids</taxon>
        <taxon>Sapindales</taxon>
        <taxon>Rutaceae</taxon>
        <taxon>Aurantioideae</taxon>
        <taxon>Citrus</taxon>
    </lineage>
</organism>
<evidence type="ECO:0000313" key="2">
    <source>
        <dbReference type="Proteomes" id="UP001428341"/>
    </source>
</evidence>
<keyword evidence="2" id="KW-1185">Reference proteome</keyword>
<dbReference type="AlphaFoldDB" id="A0AAP0MVG7"/>
<proteinExistence type="predicted"/>
<dbReference type="GO" id="GO:0008762">
    <property type="term" value="F:UDP-N-acetylmuramate dehydrogenase activity"/>
    <property type="evidence" value="ECO:0007669"/>
    <property type="project" value="InterPro"/>
</dbReference>
<accession>A0AAP0MVG7</accession>
<dbReference type="EMBL" id="JBCGBO010000002">
    <property type="protein sequence ID" value="KAK9222695.1"/>
    <property type="molecule type" value="Genomic_DNA"/>
</dbReference>
<gene>
    <name evidence="1" type="ORF">WN944_011131</name>
</gene>
<dbReference type="SUPFAM" id="SSF56194">
    <property type="entry name" value="Uridine diphospho-N-Acetylenolpyruvylglucosamine reductase, MurB, C-terminal domain"/>
    <property type="match status" value="1"/>
</dbReference>
<dbReference type="InterPro" id="IPR036635">
    <property type="entry name" value="MurB_C_sf"/>
</dbReference>
<reference evidence="1 2" key="1">
    <citation type="submission" date="2024-05" db="EMBL/GenBank/DDBJ databases">
        <title>Haplotype-resolved chromosome-level genome assembly of Huyou (Citrus changshanensis).</title>
        <authorList>
            <person name="Miao C."/>
            <person name="Chen W."/>
            <person name="Wu Y."/>
            <person name="Wang L."/>
            <person name="Zhao S."/>
            <person name="Grierson D."/>
            <person name="Xu C."/>
            <person name="Chen K."/>
        </authorList>
    </citation>
    <scope>NUCLEOTIDE SEQUENCE [LARGE SCALE GENOMIC DNA]</scope>
    <source>
        <strain evidence="1">01-14</strain>
        <tissue evidence="1">Leaf</tissue>
    </source>
</reference>
<comment type="caution">
    <text evidence="1">The sequence shown here is derived from an EMBL/GenBank/DDBJ whole genome shotgun (WGS) entry which is preliminary data.</text>
</comment>